<dbReference type="AlphaFoldDB" id="A0A0G4PGS2"/>
<organism evidence="1 2">
    <name type="scientific">Penicillium camemberti (strain FM 013)</name>
    <dbReference type="NCBI Taxonomy" id="1429867"/>
    <lineage>
        <taxon>Eukaryota</taxon>
        <taxon>Fungi</taxon>
        <taxon>Dikarya</taxon>
        <taxon>Ascomycota</taxon>
        <taxon>Pezizomycotina</taxon>
        <taxon>Eurotiomycetes</taxon>
        <taxon>Eurotiomycetidae</taxon>
        <taxon>Eurotiales</taxon>
        <taxon>Aspergillaceae</taxon>
        <taxon>Penicillium</taxon>
    </lineage>
</organism>
<accession>A0A0G4PGS2</accession>
<evidence type="ECO:0000313" key="2">
    <source>
        <dbReference type="Proteomes" id="UP000053732"/>
    </source>
</evidence>
<dbReference type="STRING" id="1429867.A0A0G4PGS2"/>
<dbReference type="Proteomes" id="UP000053732">
    <property type="component" value="Unassembled WGS sequence"/>
</dbReference>
<sequence length="81" mass="9199">MERDCIQKFYKHHTCIHTYKTHHNNTPCAKRSTVPEYISRVLAPSKPFLGFVSAAAGCFDQVKNMSQQNEMDWANGVGIIV</sequence>
<protein>
    <submittedName>
        <fullName evidence="1">Str. FM013</fullName>
    </submittedName>
</protein>
<proteinExistence type="predicted"/>
<dbReference type="EMBL" id="HG793148">
    <property type="protein sequence ID" value="CRL25564.1"/>
    <property type="molecule type" value="Genomic_DNA"/>
</dbReference>
<gene>
    <name evidence="1" type="ORF">PCAMFM013_S015g000150</name>
</gene>
<evidence type="ECO:0000313" key="1">
    <source>
        <dbReference type="EMBL" id="CRL25564.1"/>
    </source>
</evidence>
<name>A0A0G4PGS2_PENC3</name>
<reference evidence="1 2" key="1">
    <citation type="journal article" date="2014" name="Nat. Commun.">
        <title>Multiple recent horizontal transfers of a large genomic region in cheese making fungi.</title>
        <authorList>
            <person name="Cheeseman K."/>
            <person name="Ropars J."/>
            <person name="Renault P."/>
            <person name="Dupont J."/>
            <person name="Gouzy J."/>
            <person name="Branca A."/>
            <person name="Abraham A.L."/>
            <person name="Ceppi M."/>
            <person name="Conseiller E."/>
            <person name="Debuchy R."/>
            <person name="Malagnac F."/>
            <person name="Goarin A."/>
            <person name="Silar P."/>
            <person name="Lacoste S."/>
            <person name="Sallet E."/>
            <person name="Bensimon A."/>
            <person name="Giraud T."/>
            <person name="Brygoo Y."/>
        </authorList>
    </citation>
    <scope>NUCLEOTIDE SEQUENCE [LARGE SCALE GENOMIC DNA]</scope>
    <source>
        <strain evidence="2">FM 013</strain>
    </source>
</reference>
<keyword evidence="2" id="KW-1185">Reference proteome</keyword>